<proteinExistence type="predicted"/>
<dbReference type="RefSeq" id="WP_011763306.1">
    <property type="nucleotide sequence ID" value="NC_008701.1"/>
</dbReference>
<gene>
    <name evidence="1" type="ordered locus">Pisl_1577</name>
</gene>
<dbReference type="Proteomes" id="UP000002595">
    <property type="component" value="Chromosome"/>
</dbReference>
<evidence type="ECO:0000313" key="2">
    <source>
        <dbReference type="Proteomes" id="UP000002595"/>
    </source>
</evidence>
<dbReference type="KEGG" id="pis:Pisl_1577"/>
<dbReference type="eggNOG" id="arCOG05507">
    <property type="taxonomic scope" value="Archaea"/>
</dbReference>
<organism evidence="1 2">
    <name type="scientific">Pyrobaculum islandicum (strain DSM 4184 / JCM 9189 / GEO3)</name>
    <dbReference type="NCBI Taxonomy" id="384616"/>
    <lineage>
        <taxon>Archaea</taxon>
        <taxon>Thermoproteota</taxon>
        <taxon>Thermoprotei</taxon>
        <taxon>Thermoproteales</taxon>
        <taxon>Thermoproteaceae</taxon>
        <taxon>Pyrobaculum</taxon>
    </lineage>
</organism>
<keyword evidence="2" id="KW-1185">Reference proteome</keyword>
<protein>
    <submittedName>
        <fullName evidence="1">Uncharacterized protein</fullName>
    </submittedName>
</protein>
<dbReference type="GeneID" id="4618178"/>
<dbReference type="OrthoDB" id="28042at2157"/>
<evidence type="ECO:0000313" key="1">
    <source>
        <dbReference type="EMBL" id="ABL88731.1"/>
    </source>
</evidence>
<dbReference type="AlphaFoldDB" id="A1RUU9"/>
<sequence>MYFLRPDKALMSNTTCVKYVRYLLSQYLGGGPLIFGKGDEPILALSGFYPEDSPAVNFLTLMLYMWKKGMLDLPPIAAVPIVNERALRGSPYGIDIYFDFLELKSPETREITAFYHKARPKVVAVFLGGKEFEAVVTTDVAAQTLALRKITPSPHTPEGAAALKYSHGVVFKIPPSPREFSPLLRHVAQILKMATSLPPIERRVVKVEKKDIYILHGGRAEDDGVIIDNDVYIYI</sequence>
<dbReference type="STRING" id="384616.Pisl_1577"/>
<reference evidence="1" key="1">
    <citation type="submission" date="2006-12" db="EMBL/GenBank/DDBJ databases">
        <title>Complete sequence of Pyrobaculum islandicum DSM 4184.</title>
        <authorList>
            <person name="Copeland A."/>
            <person name="Lucas S."/>
            <person name="Lapidus A."/>
            <person name="Barry K."/>
            <person name="Detter J.C."/>
            <person name="Glavina del Rio T."/>
            <person name="Dalin E."/>
            <person name="Tice H."/>
            <person name="Pitluck S."/>
            <person name="Meincke L."/>
            <person name="Brettin T."/>
            <person name="Bruce D."/>
            <person name="Han C."/>
            <person name="Tapia R."/>
            <person name="Gilna P."/>
            <person name="Schmutz J."/>
            <person name="Larimer F."/>
            <person name="Land M."/>
            <person name="Hauser L."/>
            <person name="Kyrpides N."/>
            <person name="Mikhailova N."/>
            <person name="Cozen A.E."/>
            <person name="Fitz-Gibbon S.T."/>
            <person name="House C.H."/>
            <person name="Saltikov C."/>
            <person name="Lowe T."/>
            <person name="Richardson P."/>
        </authorList>
    </citation>
    <scope>NUCLEOTIDE SEQUENCE [LARGE SCALE GENOMIC DNA]</scope>
    <source>
        <strain evidence="1">DSM 4184</strain>
    </source>
</reference>
<accession>A1RUU9</accession>
<dbReference type="HOGENOM" id="CLU_102062_0_0_2"/>
<dbReference type="EMBL" id="CP000504">
    <property type="protein sequence ID" value="ABL88731.1"/>
    <property type="molecule type" value="Genomic_DNA"/>
</dbReference>
<name>A1RUU9_PYRIL</name>